<reference evidence="12 13" key="1">
    <citation type="journal article" date="2015" name="Genome Announc.">
        <title>Complete Genome Sequence of Spiroplasma kunkelii Strain CR2-3x, Causal Agent of Corn Stunt Disease in Zea mays L.</title>
        <authorList>
            <person name="Davis R.E."/>
            <person name="Shao J."/>
            <person name="Dally E.L."/>
            <person name="Zhao Y."/>
            <person name="Gasparich G.E."/>
            <person name="Gaynor B.J."/>
            <person name="Athey J.C."/>
            <person name="Harrison N.A."/>
            <person name="Donofrio N."/>
        </authorList>
    </citation>
    <scope>NUCLEOTIDE SEQUENCE [LARGE SCALE GENOMIC DNA]</scope>
    <source>
        <strain evidence="12 13">CR2-3x</strain>
    </source>
</reference>
<dbReference type="KEGG" id="skn:SKUN_001059"/>
<dbReference type="CDD" id="cd01876">
    <property type="entry name" value="YihA_EngB"/>
    <property type="match status" value="1"/>
</dbReference>
<keyword evidence="5 10" id="KW-0547">Nucleotide-binding</keyword>
<keyword evidence="9 10" id="KW-0131">Cell cycle</keyword>
<evidence type="ECO:0000256" key="9">
    <source>
        <dbReference type="ARBA" id="ARBA00023306"/>
    </source>
</evidence>
<evidence type="ECO:0000313" key="12">
    <source>
        <dbReference type="EMBL" id="ALA97945.1"/>
    </source>
</evidence>
<evidence type="ECO:0000313" key="13">
    <source>
        <dbReference type="Proteomes" id="UP000062963"/>
    </source>
</evidence>
<keyword evidence="6" id="KW-0460">Magnesium</keyword>
<dbReference type="PATRIC" id="fig|273035.7.peg.1305"/>
<keyword evidence="4" id="KW-0479">Metal-binding</keyword>
<dbReference type="PANTHER" id="PTHR11649">
    <property type="entry name" value="MSS1/TRME-RELATED GTP-BINDING PROTEIN"/>
    <property type="match status" value="1"/>
</dbReference>
<dbReference type="GO" id="GO:0000917">
    <property type="term" value="P:division septum assembly"/>
    <property type="evidence" value="ECO:0007669"/>
    <property type="project" value="UniProtKB-KW"/>
</dbReference>
<dbReference type="InterPro" id="IPR006073">
    <property type="entry name" value="GTP-bd"/>
</dbReference>
<dbReference type="GO" id="GO:0005525">
    <property type="term" value="F:GTP binding"/>
    <property type="evidence" value="ECO:0007669"/>
    <property type="project" value="UniProtKB-UniRule"/>
</dbReference>
<dbReference type="OrthoDB" id="9804921at2"/>
<dbReference type="RefSeq" id="WP_053391096.1">
    <property type="nucleotide sequence ID" value="NZ_CP010899.1"/>
</dbReference>
<evidence type="ECO:0000256" key="2">
    <source>
        <dbReference type="ARBA" id="ARBA00009638"/>
    </source>
</evidence>
<comment type="similarity">
    <text evidence="2 10">Belongs to the TRAFAC class TrmE-Era-EngA-EngB-Septin-like GTPase superfamily. EngB GTPase family.</text>
</comment>
<dbReference type="AlphaFoldDB" id="A0A0K2JH70"/>
<sequence length="199" mass="23220">MFKFKNASYVTSAVNKACWINDDLLEIAFLGKSNVGKSSFLNMLTNQRQLAKVSQIPGKTRMLNFFIINNNQFRIVDAPGYGFAKVGNQYKMDFAKMMEEYLTQRQNLKFVCLLVDLRHPPTQDDYEMYQYLKHFNILTVLIGTKLDKVKKNDIQKHENIIKAKLNFADSDYFIKTSSRNKIARDECWALFAKLLNFNE</sequence>
<dbReference type="EMBL" id="CP010899">
    <property type="protein sequence ID" value="ALA97945.1"/>
    <property type="molecule type" value="Genomic_DNA"/>
</dbReference>
<evidence type="ECO:0000256" key="1">
    <source>
        <dbReference type="ARBA" id="ARBA00001946"/>
    </source>
</evidence>
<dbReference type="PANTHER" id="PTHR11649:SF13">
    <property type="entry name" value="ENGB-TYPE G DOMAIN-CONTAINING PROTEIN"/>
    <property type="match status" value="1"/>
</dbReference>
<dbReference type="GO" id="GO:0005829">
    <property type="term" value="C:cytosol"/>
    <property type="evidence" value="ECO:0007669"/>
    <property type="project" value="TreeGrafter"/>
</dbReference>
<dbReference type="GO" id="GO:0046872">
    <property type="term" value="F:metal ion binding"/>
    <property type="evidence" value="ECO:0007669"/>
    <property type="project" value="UniProtKB-KW"/>
</dbReference>
<dbReference type="PROSITE" id="PS51706">
    <property type="entry name" value="G_ENGB"/>
    <property type="match status" value="1"/>
</dbReference>
<evidence type="ECO:0000256" key="7">
    <source>
        <dbReference type="ARBA" id="ARBA00023134"/>
    </source>
</evidence>
<comment type="cofactor">
    <cofactor evidence="1">
        <name>Mg(2+)</name>
        <dbReference type="ChEBI" id="CHEBI:18420"/>
    </cofactor>
</comment>
<keyword evidence="8 10" id="KW-0717">Septation</keyword>
<feature type="domain" description="EngB-type G" evidence="11">
    <location>
        <begin position="23"/>
        <end position="197"/>
    </location>
</feature>
<dbReference type="SUPFAM" id="SSF52540">
    <property type="entry name" value="P-loop containing nucleoside triphosphate hydrolases"/>
    <property type="match status" value="1"/>
</dbReference>
<dbReference type="Proteomes" id="UP000062963">
    <property type="component" value="Chromosome"/>
</dbReference>
<dbReference type="InterPro" id="IPR030393">
    <property type="entry name" value="G_ENGB_dom"/>
</dbReference>
<evidence type="ECO:0000256" key="3">
    <source>
        <dbReference type="ARBA" id="ARBA00022618"/>
    </source>
</evidence>
<organism evidence="12 13">
    <name type="scientific">Spiroplasma kunkelii CR2-3x</name>
    <dbReference type="NCBI Taxonomy" id="273035"/>
    <lineage>
        <taxon>Bacteria</taxon>
        <taxon>Bacillati</taxon>
        <taxon>Mycoplasmatota</taxon>
        <taxon>Mollicutes</taxon>
        <taxon>Entomoplasmatales</taxon>
        <taxon>Spiroplasmataceae</taxon>
        <taxon>Spiroplasma</taxon>
    </lineage>
</organism>
<dbReference type="NCBIfam" id="TIGR00231">
    <property type="entry name" value="small_GTP"/>
    <property type="match status" value="1"/>
</dbReference>
<keyword evidence="7 10" id="KW-0342">GTP-binding</keyword>
<evidence type="ECO:0000256" key="10">
    <source>
        <dbReference type="HAMAP-Rule" id="MF_00321"/>
    </source>
</evidence>
<evidence type="ECO:0000256" key="4">
    <source>
        <dbReference type="ARBA" id="ARBA00022723"/>
    </source>
</evidence>
<dbReference type="PRINTS" id="PR00449">
    <property type="entry name" value="RASTRNSFRMNG"/>
</dbReference>
<name>A0A0K2JH70_SPIKU</name>
<accession>A0A0K2JH70</accession>
<dbReference type="STRING" id="273035.SKUN_001059"/>
<comment type="function">
    <text evidence="10">Necessary for normal cell division and for the maintenance of normal septation.</text>
</comment>
<proteinExistence type="inferred from homology"/>
<evidence type="ECO:0000256" key="6">
    <source>
        <dbReference type="ARBA" id="ARBA00022842"/>
    </source>
</evidence>
<dbReference type="HAMAP" id="MF_00321">
    <property type="entry name" value="GTPase_EngB"/>
    <property type="match status" value="1"/>
</dbReference>
<protein>
    <recommendedName>
        <fullName evidence="10">Probable GTP-binding protein EngB</fullName>
    </recommendedName>
</protein>
<dbReference type="InterPro" id="IPR005225">
    <property type="entry name" value="Small_GTP-bd"/>
</dbReference>
<dbReference type="InterPro" id="IPR027417">
    <property type="entry name" value="P-loop_NTPase"/>
</dbReference>
<gene>
    <name evidence="10 12" type="primary">engB</name>
    <name evidence="12" type="ORF">SKUN_001059</name>
</gene>
<dbReference type="Gene3D" id="3.40.50.300">
    <property type="entry name" value="P-loop containing nucleotide triphosphate hydrolases"/>
    <property type="match status" value="1"/>
</dbReference>
<dbReference type="NCBIfam" id="TIGR03598">
    <property type="entry name" value="GTPase_YsxC"/>
    <property type="match status" value="1"/>
</dbReference>
<evidence type="ECO:0000256" key="5">
    <source>
        <dbReference type="ARBA" id="ARBA00022741"/>
    </source>
</evidence>
<evidence type="ECO:0000256" key="8">
    <source>
        <dbReference type="ARBA" id="ARBA00023210"/>
    </source>
</evidence>
<dbReference type="Pfam" id="PF01926">
    <property type="entry name" value="MMR_HSR1"/>
    <property type="match status" value="1"/>
</dbReference>
<evidence type="ECO:0000259" key="11">
    <source>
        <dbReference type="PROSITE" id="PS51706"/>
    </source>
</evidence>
<keyword evidence="13" id="KW-1185">Reference proteome</keyword>
<dbReference type="InterPro" id="IPR019987">
    <property type="entry name" value="GTP-bd_ribosome_bio_YsxC"/>
</dbReference>
<keyword evidence="3 10" id="KW-0132">Cell division</keyword>